<dbReference type="InterPro" id="IPR013767">
    <property type="entry name" value="PAS_fold"/>
</dbReference>
<dbReference type="Pfam" id="PF00072">
    <property type="entry name" value="Response_reg"/>
    <property type="match status" value="1"/>
</dbReference>
<dbReference type="Proteomes" id="UP000199076">
    <property type="component" value="Unassembled WGS sequence"/>
</dbReference>
<dbReference type="SMART" id="SM00388">
    <property type="entry name" value="HisKA"/>
    <property type="match status" value="1"/>
</dbReference>
<dbReference type="InterPro" id="IPR011006">
    <property type="entry name" value="CheY-like_superfamily"/>
</dbReference>
<dbReference type="GO" id="GO:0000155">
    <property type="term" value="F:phosphorelay sensor kinase activity"/>
    <property type="evidence" value="ECO:0007669"/>
    <property type="project" value="InterPro"/>
</dbReference>
<dbReference type="Gene3D" id="1.10.287.130">
    <property type="match status" value="1"/>
</dbReference>
<feature type="domain" description="PAC" evidence="10">
    <location>
        <begin position="465"/>
        <end position="517"/>
    </location>
</feature>
<dbReference type="CDD" id="cd00130">
    <property type="entry name" value="PAS"/>
    <property type="match status" value="3"/>
</dbReference>
<sequence length="720" mass="80807">MADTASSIRVLQVDDDPELAAVAVDFLEQADERITAEAVEDADSALSYLDDRAVDCIVSDYDMPGTDGLELLEAVRETYPDLPFILFTGNGSEEIASEAISAGVSDYLQKGTGTEQYELLADRIGNAVEQYRPARAVERAEDRLRELAENSNDALWMYSGDWSELEFVNSAYEDIWGQSVERLRENPRAFLDAVHPEDREFVREAVERLSTGESVDIEFRVNESEGYGRWAWVQAEPIVDDGTVARIVGFTRDITERKQRERELGRYRRIVETMGDGVYELDETVTYLHVNDYMTELSGYDRQTWRESDPSKFFSAEDIEAFEDAIRTLLSEDEVTVESVEADLRTAAGETVPIEANLTLRPTEDGEFRGTVGVVRDISDRKERERELERYETIVRTIPDEVYALDAEGHLVTIIPPTDAEETTTGYEPAELVGEHVSAIMDEDDIATGQRKIQKLIEDDERRKVSFEMETITRDGERIPNENHIALRPMEDGEFRGTVGVLRDITERKRRERELQRQNERLERFVGVVSHDLRNPLNVAQNRLELAERECDSDHLEQVAQSHERMATLIDDLLTLARTGERATDVGAVDLRAAAEACRDAVDETASVRVETNRTVLADEGRLKRLLENLYRNAIEHAGPDVTVTVGDVPGGFFVEDDGPGIPEDERDAVFESGFSTAEDGTGFGLSIVEEIAEAHDWSVSVAESDAGGARFEFTGVAFA</sequence>
<dbReference type="InterPro" id="IPR004358">
    <property type="entry name" value="Sig_transdc_His_kin-like_C"/>
</dbReference>
<dbReference type="InterPro" id="IPR001610">
    <property type="entry name" value="PAC"/>
</dbReference>
<evidence type="ECO:0000256" key="4">
    <source>
        <dbReference type="ARBA" id="ARBA00022679"/>
    </source>
</evidence>
<reference evidence="12" key="1">
    <citation type="submission" date="2016-10" db="EMBL/GenBank/DDBJ databases">
        <authorList>
            <person name="Varghese N."/>
            <person name="Submissions S."/>
        </authorList>
    </citation>
    <scope>NUCLEOTIDE SEQUENCE [LARGE SCALE GENOMIC DNA]</scope>
    <source>
        <strain evidence="12">IBRC-M 10760</strain>
    </source>
</reference>
<dbReference type="InterPro" id="IPR003594">
    <property type="entry name" value="HATPase_dom"/>
</dbReference>
<dbReference type="EMBL" id="FNBK01000007">
    <property type="protein sequence ID" value="SDF57305.1"/>
    <property type="molecule type" value="Genomic_DNA"/>
</dbReference>
<keyword evidence="12" id="KW-1185">Reference proteome</keyword>
<dbReference type="Gene3D" id="3.30.450.20">
    <property type="entry name" value="PAS domain"/>
    <property type="match status" value="3"/>
</dbReference>
<protein>
    <recommendedName>
        <fullName evidence="2">histidine kinase</fullName>
        <ecNumber evidence="2">2.7.13.3</ecNumber>
    </recommendedName>
</protein>
<feature type="domain" description="PAS" evidence="9">
    <location>
        <begin position="263"/>
        <end position="333"/>
    </location>
</feature>
<dbReference type="PROSITE" id="PS50110">
    <property type="entry name" value="RESPONSE_REGULATORY"/>
    <property type="match status" value="1"/>
</dbReference>
<evidence type="ECO:0000313" key="12">
    <source>
        <dbReference type="Proteomes" id="UP000199076"/>
    </source>
</evidence>
<dbReference type="CDD" id="cd00156">
    <property type="entry name" value="REC"/>
    <property type="match status" value="1"/>
</dbReference>
<dbReference type="RefSeq" id="WP_092691780.1">
    <property type="nucleotide sequence ID" value="NZ_FNBK01000007.1"/>
</dbReference>
<gene>
    <name evidence="11" type="ORF">SAMN05216218_107151</name>
</gene>
<proteinExistence type="predicted"/>
<evidence type="ECO:0000259" key="8">
    <source>
        <dbReference type="PROSITE" id="PS50110"/>
    </source>
</evidence>
<evidence type="ECO:0000259" key="7">
    <source>
        <dbReference type="PROSITE" id="PS50109"/>
    </source>
</evidence>
<dbReference type="PROSITE" id="PS50113">
    <property type="entry name" value="PAC"/>
    <property type="match status" value="3"/>
</dbReference>
<dbReference type="Gene3D" id="3.40.50.2300">
    <property type="match status" value="1"/>
</dbReference>
<dbReference type="STRING" id="660518.SAMN05216218_107151"/>
<dbReference type="PRINTS" id="PR00344">
    <property type="entry name" value="BCTRLSENSOR"/>
</dbReference>
<feature type="domain" description="Response regulatory" evidence="8">
    <location>
        <begin position="9"/>
        <end position="125"/>
    </location>
</feature>
<dbReference type="PANTHER" id="PTHR43304:SF1">
    <property type="entry name" value="PAC DOMAIN-CONTAINING PROTEIN"/>
    <property type="match status" value="1"/>
</dbReference>
<evidence type="ECO:0000259" key="10">
    <source>
        <dbReference type="PROSITE" id="PS50113"/>
    </source>
</evidence>
<dbReference type="InterPro" id="IPR013655">
    <property type="entry name" value="PAS_fold_3"/>
</dbReference>
<dbReference type="InterPro" id="IPR036097">
    <property type="entry name" value="HisK_dim/P_sf"/>
</dbReference>
<organism evidence="11 12">
    <name type="scientific">Halorientalis regularis</name>
    <dbReference type="NCBI Taxonomy" id="660518"/>
    <lineage>
        <taxon>Archaea</taxon>
        <taxon>Methanobacteriati</taxon>
        <taxon>Methanobacteriota</taxon>
        <taxon>Stenosarchaea group</taxon>
        <taxon>Halobacteria</taxon>
        <taxon>Halobacteriales</taxon>
        <taxon>Haloarculaceae</taxon>
        <taxon>Halorientalis</taxon>
    </lineage>
</organism>
<dbReference type="SMART" id="SM00387">
    <property type="entry name" value="HATPase_c"/>
    <property type="match status" value="1"/>
</dbReference>
<dbReference type="InterPro" id="IPR036890">
    <property type="entry name" value="HATPase_C_sf"/>
</dbReference>
<dbReference type="AlphaFoldDB" id="A0A1G7M6M5"/>
<dbReference type="Pfam" id="PF00989">
    <property type="entry name" value="PAS"/>
    <property type="match status" value="1"/>
</dbReference>
<feature type="modified residue" description="4-aspartylphosphate" evidence="6">
    <location>
        <position position="60"/>
    </location>
</feature>
<dbReference type="SUPFAM" id="SSF52172">
    <property type="entry name" value="CheY-like"/>
    <property type="match status" value="1"/>
</dbReference>
<evidence type="ECO:0000256" key="6">
    <source>
        <dbReference type="PROSITE-ProRule" id="PRU00169"/>
    </source>
</evidence>
<keyword evidence="3 6" id="KW-0597">Phosphoprotein</keyword>
<dbReference type="SMART" id="SM00448">
    <property type="entry name" value="REC"/>
    <property type="match status" value="1"/>
</dbReference>
<keyword evidence="4" id="KW-0808">Transferase</keyword>
<dbReference type="PROSITE" id="PS50109">
    <property type="entry name" value="HIS_KIN"/>
    <property type="match status" value="1"/>
</dbReference>
<feature type="domain" description="PAS" evidence="9">
    <location>
        <begin position="140"/>
        <end position="213"/>
    </location>
</feature>
<accession>A0A1G7M6M5</accession>
<dbReference type="SUPFAM" id="SSF55785">
    <property type="entry name" value="PYP-like sensor domain (PAS domain)"/>
    <property type="match status" value="3"/>
</dbReference>
<dbReference type="EC" id="2.7.13.3" evidence="2"/>
<comment type="catalytic activity">
    <reaction evidence="1">
        <text>ATP + protein L-histidine = ADP + protein N-phospho-L-histidine.</text>
        <dbReference type="EC" id="2.7.13.3"/>
    </reaction>
</comment>
<feature type="domain" description="PAC" evidence="10">
    <location>
        <begin position="215"/>
        <end position="266"/>
    </location>
</feature>
<dbReference type="SMART" id="SM00091">
    <property type="entry name" value="PAS"/>
    <property type="match status" value="3"/>
</dbReference>
<keyword evidence="5" id="KW-0418">Kinase</keyword>
<dbReference type="PANTHER" id="PTHR43304">
    <property type="entry name" value="PHYTOCHROME-LIKE PROTEIN CPH1"/>
    <property type="match status" value="1"/>
</dbReference>
<dbReference type="Gene3D" id="3.30.565.10">
    <property type="entry name" value="Histidine kinase-like ATPase, C-terminal domain"/>
    <property type="match status" value="1"/>
</dbReference>
<feature type="domain" description="Histidine kinase" evidence="7">
    <location>
        <begin position="528"/>
        <end position="715"/>
    </location>
</feature>
<dbReference type="InterPro" id="IPR000700">
    <property type="entry name" value="PAS-assoc_C"/>
</dbReference>
<dbReference type="InterPro" id="IPR000014">
    <property type="entry name" value="PAS"/>
</dbReference>
<evidence type="ECO:0000313" key="11">
    <source>
        <dbReference type="EMBL" id="SDF57305.1"/>
    </source>
</evidence>
<dbReference type="InterPro" id="IPR005467">
    <property type="entry name" value="His_kinase_dom"/>
</dbReference>
<evidence type="ECO:0000256" key="5">
    <source>
        <dbReference type="ARBA" id="ARBA00022777"/>
    </source>
</evidence>
<dbReference type="OrthoDB" id="8127at2157"/>
<evidence type="ECO:0000256" key="1">
    <source>
        <dbReference type="ARBA" id="ARBA00000085"/>
    </source>
</evidence>
<dbReference type="Pfam" id="PF13426">
    <property type="entry name" value="PAS_9"/>
    <property type="match status" value="1"/>
</dbReference>
<dbReference type="InterPro" id="IPR052162">
    <property type="entry name" value="Sensor_kinase/Photoreceptor"/>
</dbReference>
<dbReference type="InterPro" id="IPR035965">
    <property type="entry name" value="PAS-like_dom_sf"/>
</dbReference>
<dbReference type="SUPFAM" id="SSF47384">
    <property type="entry name" value="Homodimeric domain of signal transducing histidine kinase"/>
    <property type="match status" value="1"/>
</dbReference>
<dbReference type="Pfam" id="PF00512">
    <property type="entry name" value="HisKA"/>
    <property type="match status" value="1"/>
</dbReference>
<feature type="domain" description="PAC" evidence="10">
    <location>
        <begin position="338"/>
        <end position="390"/>
    </location>
</feature>
<evidence type="ECO:0000256" key="3">
    <source>
        <dbReference type="ARBA" id="ARBA00022553"/>
    </source>
</evidence>
<dbReference type="Pfam" id="PF02518">
    <property type="entry name" value="HATPase_c"/>
    <property type="match status" value="1"/>
</dbReference>
<dbReference type="InterPro" id="IPR003661">
    <property type="entry name" value="HisK_dim/P_dom"/>
</dbReference>
<dbReference type="GO" id="GO:0006355">
    <property type="term" value="P:regulation of DNA-templated transcription"/>
    <property type="evidence" value="ECO:0007669"/>
    <property type="project" value="InterPro"/>
</dbReference>
<name>A0A1G7M6M5_9EURY</name>
<dbReference type="SUPFAM" id="SSF55874">
    <property type="entry name" value="ATPase domain of HSP90 chaperone/DNA topoisomerase II/histidine kinase"/>
    <property type="match status" value="1"/>
</dbReference>
<evidence type="ECO:0000256" key="2">
    <source>
        <dbReference type="ARBA" id="ARBA00012438"/>
    </source>
</evidence>
<evidence type="ECO:0000259" key="9">
    <source>
        <dbReference type="PROSITE" id="PS50112"/>
    </source>
</evidence>
<dbReference type="SMART" id="SM00086">
    <property type="entry name" value="PAC"/>
    <property type="match status" value="3"/>
</dbReference>
<dbReference type="InterPro" id="IPR001789">
    <property type="entry name" value="Sig_transdc_resp-reg_receiver"/>
</dbReference>
<dbReference type="Pfam" id="PF08447">
    <property type="entry name" value="PAS_3"/>
    <property type="match status" value="1"/>
</dbReference>
<dbReference type="NCBIfam" id="TIGR00229">
    <property type="entry name" value="sensory_box"/>
    <property type="match status" value="3"/>
</dbReference>
<feature type="domain" description="PAS" evidence="9">
    <location>
        <begin position="387"/>
        <end position="460"/>
    </location>
</feature>
<dbReference type="CDD" id="cd00075">
    <property type="entry name" value="HATPase"/>
    <property type="match status" value="1"/>
</dbReference>
<dbReference type="CDD" id="cd00082">
    <property type="entry name" value="HisKA"/>
    <property type="match status" value="1"/>
</dbReference>
<dbReference type="PROSITE" id="PS50112">
    <property type="entry name" value="PAS"/>
    <property type="match status" value="3"/>
</dbReference>